<evidence type="ECO:0000313" key="3">
    <source>
        <dbReference type="Proteomes" id="UP000630660"/>
    </source>
</evidence>
<comment type="caution">
    <text evidence="2">The sequence shown here is derived from an EMBL/GenBank/DDBJ whole genome shotgun (WGS) entry which is preliminary data.</text>
</comment>
<gene>
    <name evidence="2" type="ORF">GF359_03925</name>
</gene>
<feature type="signal peptide" evidence="1">
    <location>
        <begin position="1"/>
        <end position="19"/>
    </location>
</feature>
<organism evidence="2 3">
    <name type="scientific">candidate division WOR-3 bacterium</name>
    <dbReference type="NCBI Taxonomy" id="2052148"/>
    <lineage>
        <taxon>Bacteria</taxon>
        <taxon>Bacteria division WOR-3</taxon>
    </lineage>
</organism>
<keyword evidence="1" id="KW-0732">Signal</keyword>
<evidence type="ECO:0008006" key="4">
    <source>
        <dbReference type="Google" id="ProtNLM"/>
    </source>
</evidence>
<dbReference type="PANTHER" id="PTHR42754">
    <property type="entry name" value="ENDOGLUCANASE"/>
    <property type="match status" value="1"/>
</dbReference>
<sequence length="417" mass="45770">MKKSLVFLLTIMVTLPVQAGWIKAYGTEMDEIGQVVEQTTDGGYLITGATESSGAGGFDAWIVKTDDVGDIKWTKTYGGMDHDMAESVQQTDDGGYIITGFKNGYDYYDWMIPEDLWLIKTDANGDTLWTKTYGVEGTSDIGFCVRQTSDGGYIISCGMDFSQVTHDAIAVMKTDASGDSLWTYRAAASTYDVKEISDGNYIVTGSTYYGALFLLKIKPDGTIEWEKNYEGSDEESYSGYCIQEVSGNGFIISGTHGGSEGEDILLARVNSEGDTVWTRTYGENPQYDRANWVLTEYDGNYIFTGSTETWASAGTDLFIIKTDSAGNIDAVLENPITDLDFEILTTVGNQIVLLMYSDRPEGISLEVFDASGRMVDEIRSLSSSGTVSWGQNHTPGVYFIKEISDKPLTAQKVILVR</sequence>
<dbReference type="AlphaFoldDB" id="A0A9D5KA20"/>
<feature type="chain" id="PRO_5039050184" description="Secretion system C-terminal sorting domain-containing protein" evidence="1">
    <location>
        <begin position="20"/>
        <end position="417"/>
    </location>
</feature>
<dbReference type="Gene3D" id="2.80.10.50">
    <property type="match status" value="1"/>
</dbReference>
<evidence type="ECO:0000313" key="2">
    <source>
        <dbReference type="EMBL" id="MBD3364345.1"/>
    </source>
</evidence>
<dbReference type="SUPFAM" id="SSF50998">
    <property type="entry name" value="Quinoprotein alcohol dehydrogenase-like"/>
    <property type="match status" value="1"/>
</dbReference>
<dbReference type="Proteomes" id="UP000630660">
    <property type="component" value="Unassembled WGS sequence"/>
</dbReference>
<dbReference type="PANTHER" id="PTHR42754:SF1">
    <property type="entry name" value="LIPOPROTEIN"/>
    <property type="match status" value="1"/>
</dbReference>
<accession>A0A9D5KA20</accession>
<evidence type="ECO:0000256" key="1">
    <source>
        <dbReference type="SAM" id="SignalP"/>
    </source>
</evidence>
<proteinExistence type="predicted"/>
<reference evidence="2" key="1">
    <citation type="submission" date="2019-11" db="EMBL/GenBank/DDBJ databases">
        <title>Microbial mats filling the niche in hypersaline microbial mats.</title>
        <authorList>
            <person name="Wong H.L."/>
            <person name="Macleod F.I."/>
            <person name="White R.A. III"/>
            <person name="Burns B.P."/>
        </authorList>
    </citation>
    <scope>NUCLEOTIDE SEQUENCE</scope>
    <source>
        <strain evidence="2">Bin_327</strain>
    </source>
</reference>
<dbReference type="EMBL" id="WJKJ01000125">
    <property type="protein sequence ID" value="MBD3364345.1"/>
    <property type="molecule type" value="Genomic_DNA"/>
</dbReference>
<name>A0A9D5KA20_UNCW3</name>
<dbReference type="InterPro" id="IPR011047">
    <property type="entry name" value="Quinoprotein_ADH-like_sf"/>
</dbReference>
<protein>
    <recommendedName>
        <fullName evidence="4">Secretion system C-terminal sorting domain-containing protein</fullName>
    </recommendedName>
</protein>